<dbReference type="SUPFAM" id="SSF51011">
    <property type="entry name" value="Glycosyl hydrolase domain"/>
    <property type="match status" value="1"/>
</dbReference>
<evidence type="ECO:0000256" key="6">
    <source>
        <dbReference type="SAM" id="SignalP"/>
    </source>
</evidence>
<sequence>MRTLPRPITRLFAARPITARLLTAGLLAAGSLAVPAASGAALAAGAPAGHGLARTPPMGFNDWNAFGCNVSASLVEQTALAMHTNGMQAAGYDYVNIDDCWMAGRDIPRTDPTRATAGRDADGHLVADPVYFPPSAPGRNDGIKVVADYVHALGLKLGIYQDTGRTTCQGLAGTYQGPSGATYDAIDAGDFASWGVDYVKDDWCNVPLSDVPGATRDDKANYLYTQMSQALQATGRHIVFEAATLGDPGLSTYTWAPSISNLWRTTTDISPSFSSMLNNFTVNSALAQYAGPGHWNDPDMLEIGTGGFSTLAAAAPAGTTTVLVASTSRAIVGGVIRIGTAAAGDLESAVVTSVGTAGAAGTGITVATPLTHDHPAGEQVNKDGMTLAEEQTEFTLWAQEAAPLIAGTDVVNLAPQDLAMYLNPEAVAIDQDPLGVQATVLSNADSHWVLVRPLANGDKSVVLFNAGSTPWSGASLPLDSLGLDASQRYTARDVWAHTDGTVTGALEVASVPAHGSVMVRVSSAADQLADQLALVGHVDGGSFAAQLRAAIRALDKGRTREACGALDGYVHHVRAQSGKKLRTELAAQLIANARRIEGLLGC</sequence>
<accession>A0A8J3QNG9</accession>
<feature type="domain" description="Alpha galactosidase C-terminal" evidence="7">
    <location>
        <begin position="446"/>
        <end position="521"/>
    </location>
</feature>
<dbReference type="PANTHER" id="PTHR11452:SF75">
    <property type="entry name" value="ALPHA-GALACTOSIDASE MEL1"/>
    <property type="match status" value="1"/>
</dbReference>
<dbReference type="InterPro" id="IPR013780">
    <property type="entry name" value="Glyco_hydro_b"/>
</dbReference>
<evidence type="ECO:0000259" key="7">
    <source>
        <dbReference type="Pfam" id="PF17801"/>
    </source>
</evidence>
<comment type="similarity">
    <text evidence="1 5">Belongs to the glycosyl hydrolase 27 family.</text>
</comment>
<keyword evidence="2 6" id="KW-0732">Signal</keyword>
<dbReference type="Gene3D" id="2.60.40.1180">
    <property type="entry name" value="Golgi alpha-mannosidase II"/>
    <property type="match status" value="1"/>
</dbReference>
<dbReference type="InterPro" id="IPR041233">
    <property type="entry name" value="Melibiase_C"/>
</dbReference>
<evidence type="ECO:0000256" key="2">
    <source>
        <dbReference type="ARBA" id="ARBA00022729"/>
    </source>
</evidence>
<protein>
    <recommendedName>
        <fullName evidence="5">Alpha-galactosidase</fullName>
        <ecNumber evidence="5">3.2.1.22</ecNumber>
    </recommendedName>
    <alternativeName>
        <fullName evidence="5">Melibiase</fullName>
    </alternativeName>
</protein>
<evidence type="ECO:0000256" key="4">
    <source>
        <dbReference type="ARBA" id="ARBA00023295"/>
    </source>
</evidence>
<comment type="caution">
    <text evidence="8">The sequence shown here is derived from an EMBL/GenBank/DDBJ whole genome shotgun (WGS) entry which is preliminary data.</text>
</comment>
<dbReference type="InterPro" id="IPR013785">
    <property type="entry name" value="Aldolase_TIM"/>
</dbReference>
<dbReference type="GO" id="GO:0005975">
    <property type="term" value="P:carbohydrate metabolic process"/>
    <property type="evidence" value="ECO:0007669"/>
    <property type="project" value="InterPro"/>
</dbReference>
<evidence type="ECO:0000256" key="3">
    <source>
        <dbReference type="ARBA" id="ARBA00022801"/>
    </source>
</evidence>
<evidence type="ECO:0000313" key="8">
    <source>
        <dbReference type="EMBL" id="GIH14340.1"/>
    </source>
</evidence>
<dbReference type="CDD" id="cd14792">
    <property type="entry name" value="GH27"/>
    <property type="match status" value="1"/>
</dbReference>
<reference evidence="8" key="1">
    <citation type="submission" date="2021-01" db="EMBL/GenBank/DDBJ databases">
        <title>Whole genome shotgun sequence of Rugosimonospora africana NBRC 104875.</title>
        <authorList>
            <person name="Komaki H."/>
            <person name="Tamura T."/>
        </authorList>
    </citation>
    <scope>NUCLEOTIDE SEQUENCE</scope>
    <source>
        <strain evidence="8">NBRC 104875</strain>
    </source>
</reference>
<keyword evidence="3 5" id="KW-0378">Hydrolase</keyword>
<dbReference type="EMBL" id="BONZ01000023">
    <property type="protein sequence ID" value="GIH14340.1"/>
    <property type="molecule type" value="Genomic_DNA"/>
</dbReference>
<dbReference type="Pfam" id="PF16499">
    <property type="entry name" value="Melibiase_2"/>
    <property type="match status" value="1"/>
</dbReference>
<dbReference type="RefSeq" id="WP_203918010.1">
    <property type="nucleotide sequence ID" value="NZ_BONZ01000023.1"/>
</dbReference>
<name>A0A8J3QNG9_9ACTN</name>
<feature type="signal peptide" evidence="6">
    <location>
        <begin position="1"/>
        <end position="43"/>
    </location>
</feature>
<evidence type="ECO:0000256" key="5">
    <source>
        <dbReference type="RuleBase" id="RU361168"/>
    </source>
</evidence>
<dbReference type="SUPFAM" id="SSF51445">
    <property type="entry name" value="(Trans)glycosidases"/>
    <property type="match status" value="1"/>
</dbReference>
<dbReference type="AlphaFoldDB" id="A0A8J3QNG9"/>
<dbReference type="GO" id="GO:0004557">
    <property type="term" value="F:alpha-galactosidase activity"/>
    <property type="evidence" value="ECO:0007669"/>
    <property type="project" value="UniProtKB-EC"/>
</dbReference>
<dbReference type="EC" id="3.2.1.22" evidence="5"/>
<feature type="chain" id="PRO_5035277050" description="Alpha-galactosidase" evidence="6">
    <location>
        <begin position="44"/>
        <end position="602"/>
    </location>
</feature>
<evidence type="ECO:0000256" key="1">
    <source>
        <dbReference type="ARBA" id="ARBA00009743"/>
    </source>
</evidence>
<dbReference type="InterPro" id="IPR002241">
    <property type="entry name" value="Glyco_hydro_27"/>
</dbReference>
<dbReference type="Pfam" id="PF17801">
    <property type="entry name" value="Melibiase_C"/>
    <property type="match status" value="1"/>
</dbReference>
<dbReference type="Proteomes" id="UP000642748">
    <property type="component" value="Unassembled WGS sequence"/>
</dbReference>
<dbReference type="PANTHER" id="PTHR11452">
    <property type="entry name" value="ALPHA-GALACTOSIDASE/ALPHA-N-ACETYLGALACTOSAMINIDASE"/>
    <property type="match status" value="1"/>
</dbReference>
<keyword evidence="4 5" id="KW-0326">Glycosidase</keyword>
<keyword evidence="5" id="KW-1015">Disulfide bond</keyword>
<dbReference type="InterPro" id="IPR000111">
    <property type="entry name" value="Glyco_hydro_27/36_CS"/>
</dbReference>
<keyword evidence="9" id="KW-1185">Reference proteome</keyword>
<organism evidence="8 9">
    <name type="scientific">Rugosimonospora africana</name>
    <dbReference type="NCBI Taxonomy" id="556532"/>
    <lineage>
        <taxon>Bacteria</taxon>
        <taxon>Bacillati</taxon>
        <taxon>Actinomycetota</taxon>
        <taxon>Actinomycetes</taxon>
        <taxon>Micromonosporales</taxon>
        <taxon>Micromonosporaceae</taxon>
        <taxon>Rugosimonospora</taxon>
    </lineage>
</organism>
<comment type="catalytic activity">
    <reaction evidence="5">
        <text>Hydrolysis of terminal, non-reducing alpha-D-galactose residues in alpha-D-galactosides, including galactose oligosaccharides, galactomannans and galactolipids.</text>
        <dbReference type="EC" id="3.2.1.22"/>
    </reaction>
</comment>
<dbReference type="PRINTS" id="PR00740">
    <property type="entry name" value="GLHYDRLASE27"/>
</dbReference>
<gene>
    <name evidence="8" type="ORF">Raf01_25120</name>
</gene>
<dbReference type="PROSITE" id="PS00512">
    <property type="entry name" value="ALPHA_GALACTOSIDASE"/>
    <property type="match status" value="1"/>
</dbReference>
<proteinExistence type="inferred from homology"/>
<evidence type="ECO:0000313" key="9">
    <source>
        <dbReference type="Proteomes" id="UP000642748"/>
    </source>
</evidence>
<dbReference type="InterPro" id="IPR017853">
    <property type="entry name" value="GH"/>
</dbReference>
<dbReference type="Gene3D" id="3.20.20.70">
    <property type="entry name" value="Aldolase class I"/>
    <property type="match status" value="2"/>
</dbReference>